<evidence type="ECO:0000313" key="5">
    <source>
        <dbReference type="EMBL" id="SKA61938.1"/>
    </source>
</evidence>
<dbReference type="GO" id="GO:0044550">
    <property type="term" value="P:secondary metabolite biosynthetic process"/>
    <property type="evidence" value="ECO:0007669"/>
    <property type="project" value="TreeGrafter"/>
</dbReference>
<dbReference type="SUPFAM" id="SSF53901">
    <property type="entry name" value="Thiolase-like"/>
    <property type="match status" value="2"/>
</dbReference>
<evidence type="ECO:0000256" key="2">
    <source>
        <dbReference type="ARBA" id="ARBA00023315"/>
    </source>
</evidence>
<organism evidence="5 6">
    <name type="scientific">Succinivibrio dextrinosolvens DSM 3072</name>
    <dbReference type="NCBI Taxonomy" id="1123324"/>
    <lineage>
        <taxon>Bacteria</taxon>
        <taxon>Pseudomonadati</taxon>
        <taxon>Pseudomonadota</taxon>
        <taxon>Gammaproteobacteria</taxon>
        <taxon>Aeromonadales</taxon>
        <taxon>Succinivibrionaceae</taxon>
        <taxon>Succinivibrio</taxon>
    </lineage>
</organism>
<evidence type="ECO:0000256" key="1">
    <source>
        <dbReference type="ARBA" id="ARBA00022679"/>
    </source>
</evidence>
<keyword evidence="1" id="KW-0808">Transferase</keyword>
<evidence type="ECO:0000313" key="6">
    <source>
        <dbReference type="Proteomes" id="UP000242432"/>
    </source>
</evidence>
<dbReference type="InterPro" id="IPR013751">
    <property type="entry name" value="ACP_syn_III_N"/>
</dbReference>
<dbReference type="GO" id="GO:0004315">
    <property type="term" value="F:3-oxoacyl-[acyl-carrier-protein] synthase activity"/>
    <property type="evidence" value="ECO:0007669"/>
    <property type="project" value="InterPro"/>
</dbReference>
<dbReference type="Gene3D" id="3.40.47.10">
    <property type="match status" value="1"/>
</dbReference>
<dbReference type="AlphaFoldDB" id="A0A1T4VAH8"/>
<dbReference type="Proteomes" id="UP000242432">
    <property type="component" value="Unassembled WGS sequence"/>
</dbReference>
<dbReference type="InterPro" id="IPR013747">
    <property type="entry name" value="ACP_syn_III_C"/>
</dbReference>
<proteinExistence type="predicted"/>
<name>A0A1T4VAH8_9GAMM</name>
<keyword evidence="2" id="KW-0012">Acyltransferase</keyword>
<protein>
    <submittedName>
        <fullName evidence="5">3-oxoacyl-[acyl-carrier-protein] synthase-3</fullName>
    </submittedName>
</protein>
<keyword evidence="6" id="KW-1185">Reference proteome</keyword>
<gene>
    <name evidence="5" type="ORF">SAMN02745213_01176</name>
</gene>
<accession>A0A1T4VAH8</accession>
<evidence type="ECO:0000259" key="3">
    <source>
        <dbReference type="Pfam" id="PF08541"/>
    </source>
</evidence>
<dbReference type="EMBL" id="FUXX01000016">
    <property type="protein sequence ID" value="SKA61938.1"/>
    <property type="molecule type" value="Genomic_DNA"/>
</dbReference>
<feature type="domain" description="Beta-ketoacyl-[acyl-carrier-protein] synthase III C-terminal" evidence="3">
    <location>
        <begin position="265"/>
        <end position="353"/>
    </location>
</feature>
<dbReference type="PANTHER" id="PTHR34069:SF2">
    <property type="entry name" value="BETA-KETOACYL-[ACYL-CARRIER-PROTEIN] SYNTHASE III"/>
    <property type="match status" value="1"/>
</dbReference>
<feature type="domain" description="Beta-ketoacyl-[acyl-carrier-protein] synthase III N-terminal" evidence="4">
    <location>
        <begin position="120"/>
        <end position="193"/>
    </location>
</feature>
<dbReference type="InterPro" id="IPR016039">
    <property type="entry name" value="Thiolase-like"/>
</dbReference>
<dbReference type="GO" id="GO:0006633">
    <property type="term" value="P:fatty acid biosynthetic process"/>
    <property type="evidence" value="ECO:0007669"/>
    <property type="project" value="InterPro"/>
</dbReference>
<dbReference type="Pfam" id="PF08545">
    <property type="entry name" value="ACP_syn_III"/>
    <property type="match status" value="1"/>
</dbReference>
<dbReference type="Pfam" id="PF08541">
    <property type="entry name" value="ACP_syn_III_C"/>
    <property type="match status" value="1"/>
</dbReference>
<evidence type="ECO:0000259" key="4">
    <source>
        <dbReference type="Pfam" id="PF08545"/>
    </source>
</evidence>
<sequence>MSFYKFNHVKVSAISVVVPEHEISIYDEAMYYDNNIKKIDRMRKIVGFFKRRTADEDVTPSDLAIAAANNLFEEQSIEKGSIDALIYVHQKLSYPGPVDAYEIHHKLGLSPDCICTSVLQGCAGWVYGLFLCSQMIESGGIKRILLLNADTPSVGINIKDRNLAPIFGDGGSATFIEFSEEQIESFFGVSTFSSGFDTIISPAGGCRLRYNHNLPPDDPFNAPLVDKFTSKAGYLTRLMAGHMDGDAVFEFTMNKVPEQIKSVLSFSGYKHSDIAKCCLHQANKQIVQTVACAAGFSIEDAPCSVFENYGNNTMCSIPSVLSEILSKEESKLETKPYLCSGFGNGLVVATAILDLKNTFSSGIKNFEKDADFKTRSQWIDYWKSKVAGKI</sequence>
<dbReference type="PANTHER" id="PTHR34069">
    <property type="entry name" value="3-OXOACYL-[ACYL-CARRIER-PROTEIN] SYNTHASE 3"/>
    <property type="match status" value="1"/>
</dbReference>
<reference evidence="6" key="1">
    <citation type="submission" date="2017-02" db="EMBL/GenBank/DDBJ databases">
        <authorList>
            <person name="Varghese N."/>
            <person name="Submissions S."/>
        </authorList>
    </citation>
    <scope>NUCLEOTIDE SEQUENCE [LARGE SCALE GENOMIC DNA]</scope>
    <source>
        <strain evidence="6">DSM 3072</strain>
    </source>
</reference>